<name>A0A6G9RTP8_LIBAS</name>
<dbReference type="EMBL" id="MN331746">
    <property type="protein sequence ID" value="QIR30392.1"/>
    <property type="molecule type" value="Genomic_DNA"/>
</dbReference>
<protein>
    <submittedName>
        <fullName evidence="1">Putative phage-related protein</fullName>
    </submittedName>
</protein>
<dbReference type="EMBL" id="MN331760">
    <property type="protein sequence ID" value="QIR30433.1"/>
    <property type="molecule type" value="Genomic_DNA"/>
</dbReference>
<dbReference type="EMBL" id="MN331748">
    <property type="protein sequence ID" value="QIR30398.1"/>
    <property type="molecule type" value="Genomic_DNA"/>
</dbReference>
<dbReference type="EMBL" id="MN331745">
    <property type="protein sequence ID" value="QIR30389.1"/>
    <property type="molecule type" value="Genomic_DNA"/>
</dbReference>
<evidence type="ECO:0000313" key="1">
    <source>
        <dbReference type="EMBL" id="QIR30383.1"/>
    </source>
</evidence>
<dbReference type="RefSeq" id="WP_031935096.1">
    <property type="nucleotide sequence ID" value="NZ_CP010804.2"/>
</dbReference>
<sequence>MEIDLQEKFKNLLQEDIKDYLDKCHKSFYSPETYPNMYREQEQKLLDEIIELRWKFAKEISSKTATQACPKPQ</sequence>
<dbReference type="EMBL" id="MN331749">
    <property type="protein sequence ID" value="QIR30401.1"/>
    <property type="molecule type" value="Genomic_DNA"/>
</dbReference>
<dbReference type="EMBL" id="MN331762">
    <property type="protein sequence ID" value="QIR30439.1"/>
    <property type="molecule type" value="Genomic_DNA"/>
</dbReference>
<dbReference type="EMBL" id="MN331765">
    <property type="protein sequence ID" value="QIR30447.1"/>
    <property type="molecule type" value="Genomic_DNA"/>
</dbReference>
<dbReference type="EMBL" id="MN331744">
    <property type="protein sequence ID" value="QIR30386.1"/>
    <property type="molecule type" value="Genomic_DNA"/>
</dbReference>
<dbReference type="EMBL" id="MN331747">
    <property type="protein sequence ID" value="QIR30395.1"/>
    <property type="molecule type" value="Genomic_DNA"/>
</dbReference>
<dbReference type="EMBL" id="MN331755">
    <property type="protein sequence ID" value="QIR30418.1"/>
    <property type="molecule type" value="Genomic_DNA"/>
</dbReference>
<dbReference type="EMBL" id="MN331756">
    <property type="protein sequence ID" value="QIR30421.1"/>
    <property type="molecule type" value="Genomic_DNA"/>
</dbReference>
<dbReference type="EMBL" id="MN331761">
    <property type="protein sequence ID" value="QIR30436.1"/>
    <property type="molecule type" value="Genomic_DNA"/>
</dbReference>
<dbReference type="EMBL" id="MN331758">
    <property type="protein sequence ID" value="QIR30427.1"/>
    <property type="molecule type" value="Genomic_DNA"/>
</dbReference>
<dbReference type="EMBL" id="MN331750">
    <property type="protein sequence ID" value="QIR30404.1"/>
    <property type="molecule type" value="Genomic_DNA"/>
</dbReference>
<dbReference type="GeneID" id="93077428"/>
<dbReference type="EMBL" id="MN331751">
    <property type="protein sequence ID" value="QIR30407.1"/>
    <property type="molecule type" value="Genomic_DNA"/>
</dbReference>
<dbReference type="EMBL" id="MN331764">
    <property type="protein sequence ID" value="QIR30444.1"/>
    <property type="molecule type" value="Genomic_DNA"/>
</dbReference>
<dbReference type="AlphaFoldDB" id="A0A6G9RTP8"/>
<reference evidence="1" key="1">
    <citation type="submission" date="2019-08" db="EMBL/GenBank/DDBJ databases">
        <title>Population Structures of Prophage in 'Candidatus Liberibacter asiaticus' in Hainan Province.</title>
        <authorList>
            <person name="Yin H."/>
            <person name="Sun H."/>
            <person name="Bao X."/>
        </authorList>
    </citation>
    <scope>NUCLEOTIDE SEQUENCE</scope>
</reference>
<accession>A0A6G9RTP8</accession>
<proteinExistence type="predicted"/>
<dbReference type="EMBL" id="MN331743">
    <property type="protein sequence ID" value="QIR30383.1"/>
    <property type="molecule type" value="Genomic_DNA"/>
</dbReference>
<organism evidence="1">
    <name type="scientific">Liberibacter asiaticus</name>
    <name type="common">Citrus greening disease</name>
    <name type="synonym">Liberobacter asiaticum</name>
    <dbReference type="NCBI Taxonomy" id="34021"/>
    <lineage>
        <taxon>Bacteria</taxon>
        <taxon>Pseudomonadati</taxon>
        <taxon>Pseudomonadota</taxon>
        <taxon>Alphaproteobacteria</taxon>
        <taxon>Hyphomicrobiales</taxon>
        <taxon>Rhizobiaceae</taxon>
        <taxon>Liberibacter</taxon>
    </lineage>
</organism>
<dbReference type="EMBL" id="MN331753">
    <property type="protein sequence ID" value="QIR30412.1"/>
    <property type="molecule type" value="Genomic_DNA"/>
</dbReference>